<dbReference type="InterPro" id="IPR001810">
    <property type="entry name" value="F-box_dom"/>
</dbReference>
<protein>
    <recommendedName>
        <fullName evidence="1">F-box domain-containing protein</fullName>
    </recommendedName>
</protein>
<evidence type="ECO:0000259" key="1">
    <source>
        <dbReference type="PROSITE" id="PS50181"/>
    </source>
</evidence>
<evidence type="ECO:0000313" key="3">
    <source>
        <dbReference type="Proteomes" id="UP000230233"/>
    </source>
</evidence>
<dbReference type="Proteomes" id="UP000230233">
    <property type="component" value="Chromosome V"/>
</dbReference>
<accession>A0A2G5TL69</accession>
<gene>
    <name evidence="2" type="primary">Cnig_chr_V.g20091</name>
    <name evidence="2" type="ORF">B9Z55_020091</name>
</gene>
<organism evidence="2 3">
    <name type="scientific">Caenorhabditis nigoni</name>
    <dbReference type="NCBI Taxonomy" id="1611254"/>
    <lineage>
        <taxon>Eukaryota</taxon>
        <taxon>Metazoa</taxon>
        <taxon>Ecdysozoa</taxon>
        <taxon>Nematoda</taxon>
        <taxon>Chromadorea</taxon>
        <taxon>Rhabditida</taxon>
        <taxon>Rhabditina</taxon>
        <taxon>Rhabditomorpha</taxon>
        <taxon>Rhabditoidea</taxon>
        <taxon>Rhabditidae</taxon>
        <taxon>Peloderinae</taxon>
        <taxon>Caenorhabditis</taxon>
    </lineage>
</organism>
<dbReference type="PANTHER" id="PTHR21503:SF8">
    <property type="entry name" value="F-BOX ASSOCIATED DOMAIN-CONTAINING PROTEIN-RELATED"/>
    <property type="match status" value="1"/>
</dbReference>
<sequence>MPFPILRTPFVVLSEIINLLEPNEIVTASFCSKNLKRLLKRHYQQRKPLEWRLSIVAHGFWGRVDIGKLSDEYKKKPVLSAKHVFEIRHKSEHKLIQMNGYKREFSSEYPALYFQDRAKGLKMIVEYATDLFNLDVYALLIDGVRIWAIDWINNRQKTMLVHFELKKNICSLDGDEEMDCALR</sequence>
<dbReference type="AlphaFoldDB" id="A0A2G5TL69"/>
<evidence type="ECO:0000313" key="2">
    <source>
        <dbReference type="EMBL" id="PIC28045.1"/>
    </source>
</evidence>
<dbReference type="EMBL" id="PDUG01000005">
    <property type="protein sequence ID" value="PIC28045.1"/>
    <property type="molecule type" value="Genomic_DNA"/>
</dbReference>
<comment type="caution">
    <text evidence="2">The sequence shown here is derived from an EMBL/GenBank/DDBJ whole genome shotgun (WGS) entry which is preliminary data.</text>
</comment>
<name>A0A2G5TL69_9PELO</name>
<dbReference type="PANTHER" id="PTHR21503">
    <property type="entry name" value="F-BOX-CONTAINING HYPOTHETICAL PROTEIN C.ELEGANS"/>
    <property type="match status" value="1"/>
</dbReference>
<feature type="domain" description="F-box" evidence="1">
    <location>
        <begin position="2"/>
        <end position="46"/>
    </location>
</feature>
<dbReference type="Pfam" id="PF00646">
    <property type="entry name" value="F-box"/>
    <property type="match status" value="1"/>
</dbReference>
<keyword evidence="3" id="KW-1185">Reference proteome</keyword>
<proteinExistence type="predicted"/>
<reference evidence="3" key="1">
    <citation type="submission" date="2017-10" db="EMBL/GenBank/DDBJ databases">
        <title>Rapid genome shrinkage in a self-fertile nematode reveals novel sperm competition proteins.</title>
        <authorList>
            <person name="Yin D."/>
            <person name="Schwarz E.M."/>
            <person name="Thomas C.G."/>
            <person name="Felde R.L."/>
            <person name="Korf I.F."/>
            <person name="Cutter A.D."/>
            <person name="Schartner C.M."/>
            <person name="Ralston E.J."/>
            <person name="Meyer B.J."/>
            <person name="Haag E.S."/>
        </authorList>
    </citation>
    <scope>NUCLEOTIDE SEQUENCE [LARGE SCALE GENOMIC DNA]</scope>
    <source>
        <strain evidence="3">JU1422</strain>
    </source>
</reference>
<dbReference type="PROSITE" id="PS50181">
    <property type="entry name" value="FBOX"/>
    <property type="match status" value="1"/>
</dbReference>